<dbReference type="InterPro" id="IPR011701">
    <property type="entry name" value="MFS"/>
</dbReference>
<evidence type="ECO:0000313" key="8">
    <source>
        <dbReference type="EMBL" id="KAJ5130682.1"/>
    </source>
</evidence>
<proteinExistence type="inferred from homology"/>
<dbReference type="PANTHER" id="PTHR23501">
    <property type="entry name" value="MAJOR FACILITATOR SUPERFAMILY"/>
    <property type="match status" value="1"/>
</dbReference>
<dbReference type="GO" id="GO:0005886">
    <property type="term" value="C:plasma membrane"/>
    <property type="evidence" value="ECO:0007669"/>
    <property type="project" value="TreeGrafter"/>
</dbReference>
<accession>A0A9W9L1I2</accession>
<dbReference type="GO" id="GO:0022857">
    <property type="term" value="F:transmembrane transporter activity"/>
    <property type="evidence" value="ECO:0007669"/>
    <property type="project" value="InterPro"/>
</dbReference>
<comment type="similarity">
    <text evidence="2">Belongs to the major facilitator superfamily. TCR/Tet family.</text>
</comment>
<dbReference type="PROSITE" id="PS00217">
    <property type="entry name" value="SUGAR_TRANSPORT_2"/>
    <property type="match status" value="1"/>
</dbReference>
<dbReference type="GeneID" id="81406635"/>
<dbReference type="InterPro" id="IPR036259">
    <property type="entry name" value="MFS_trans_sf"/>
</dbReference>
<reference evidence="8" key="2">
    <citation type="journal article" date="2023" name="IMA Fungus">
        <title>Comparative genomic study of the Penicillium genus elucidates a diverse pangenome and 15 lateral gene transfer events.</title>
        <authorList>
            <person name="Petersen C."/>
            <person name="Sorensen T."/>
            <person name="Nielsen M.R."/>
            <person name="Sondergaard T.E."/>
            <person name="Sorensen J.L."/>
            <person name="Fitzpatrick D.A."/>
            <person name="Frisvad J.C."/>
            <person name="Nielsen K.L."/>
        </authorList>
    </citation>
    <scope>NUCLEOTIDE SEQUENCE</scope>
    <source>
        <strain evidence="8">IBT 22155</strain>
    </source>
</reference>
<feature type="transmembrane region" description="Helical" evidence="6">
    <location>
        <begin position="180"/>
        <end position="213"/>
    </location>
</feature>
<feature type="transmembrane region" description="Helical" evidence="6">
    <location>
        <begin position="466"/>
        <end position="484"/>
    </location>
</feature>
<evidence type="ECO:0000256" key="3">
    <source>
        <dbReference type="ARBA" id="ARBA00022692"/>
    </source>
</evidence>
<dbReference type="Pfam" id="PF07690">
    <property type="entry name" value="MFS_1"/>
    <property type="match status" value="1"/>
</dbReference>
<comment type="caution">
    <text evidence="8">The sequence shown here is derived from an EMBL/GenBank/DDBJ whole genome shotgun (WGS) entry which is preliminary data.</text>
</comment>
<keyword evidence="3 6" id="KW-0812">Transmembrane</keyword>
<feature type="transmembrane region" description="Helical" evidence="6">
    <location>
        <begin position="331"/>
        <end position="352"/>
    </location>
</feature>
<dbReference type="Gene3D" id="1.20.1250.20">
    <property type="entry name" value="MFS general substrate transporter like domains"/>
    <property type="match status" value="1"/>
</dbReference>
<feature type="domain" description="Major facilitator superfamily (MFS) profile" evidence="7">
    <location>
        <begin position="58"/>
        <end position="489"/>
    </location>
</feature>
<dbReference type="SUPFAM" id="SSF103473">
    <property type="entry name" value="MFS general substrate transporter"/>
    <property type="match status" value="1"/>
</dbReference>
<protein>
    <submittedName>
        <fullName evidence="8">MFS general substrate transporter</fullName>
    </submittedName>
</protein>
<evidence type="ECO:0000256" key="6">
    <source>
        <dbReference type="SAM" id="Phobius"/>
    </source>
</evidence>
<organism evidence="8 9">
    <name type="scientific">Penicillium bovifimosum</name>
    <dbReference type="NCBI Taxonomy" id="126998"/>
    <lineage>
        <taxon>Eukaryota</taxon>
        <taxon>Fungi</taxon>
        <taxon>Dikarya</taxon>
        <taxon>Ascomycota</taxon>
        <taxon>Pezizomycotina</taxon>
        <taxon>Eurotiomycetes</taxon>
        <taxon>Eurotiomycetidae</taxon>
        <taxon>Eurotiales</taxon>
        <taxon>Aspergillaceae</taxon>
        <taxon>Penicillium</taxon>
    </lineage>
</organism>
<keyword evidence="9" id="KW-1185">Reference proteome</keyword>
<name>A0A9W9L1I2_9EURO</name>
<evidence type="ECO:0000256" key="2">
    <source>
        <dbReference type="ARBA" id="ARBA00007520"/>
    </source>
</evidence>
<dbReference type="CDD" id="cd17502">
    <property type="entry name" value="MFS_Azr1_MDR_like"/>
    <property type="match status" value="1"/>
</dbReference>
<dbReference type="EMBL" id="JAPQKL010000005">
    <property type="protein sequence ID" value="KAJ5130682.1"/>
    <property type="molecule type" value="Genomic_DNA"/>
</dbReference>
<evidence type="ECO:0000313" key="9">
    <source>
        <dbReference type="Proteomes" id="UP001149079"/>
    </source>
</evidence>
<feature type="transmembrane region" description="Helical" evidence="6">
    <location>
        <begin position="358"/>
        <end position="379"/>
    </location>
</feature>
<keyword evidence="4 6" id="KW-1133">Transmembrane helix</keyword>
<sequence length="511" mass="54758">MDYKAGTSLVMDAFNENYQKMNDKTPDAQLEHATTNTPGSPTEDEKRFQIAPWKLGLLMLGNALAVFCVALDNTIISNAIPEITRNFDSLQDLGWYSSIYFFTNCSVVLLFGKIYTYYSMKWTFIVALGFFEVGSVICGAAPSSVALIVGRAIAGLGAGGVLPGAILIISESVPLQRRPLFTGILGGMGGIASVVGPFLLIFFPAIFCLLLGLQWGGAKYNWGNARIIVLFVVFGLATASWIAIQFYKKEQASVPPRIIGNRNVWSSAWYMVCIMGSFIVVLYYFPIWFQAVKGASPMKSGIMILPIIVGLIVCMTLGSIFVSVIGYYHPIMVAGMIVSTVGAGLCTTLEVESGSGKWIGYQAMCGLGLGLGFQLPFIAVQTALPRSDIPVATAVITFAQNLSSAVIVAIGQTVFQNRLLVHVAQFAPTVDPNAVVHSGAAGLDKLFPSNVLPQIVRAYNAAVTETFYVATAIAALSIFGLIRLEQLSVRKNGGDENVADALSENSKQGSV</sequence>
<evidence type="ECO:0000256" key="1">
    <source>
        <dbReference type="ARBA" id="ARBA00004141"/>
    </source>
</evidence>
<feature type="transmembrane region" description="Helical" evidence="6">
    <location>
        <begin position="391"/>
        <end position="411"/>
    </location>
</feature>
<feature type="transmembrane region" description="Helical" evidence="6">
    <location>
        <begin position="148"/>
        <end position="168"/>
    </location>
</feature>
<comment type="subcellular location">
    <subcellularLocation>
        <location evidence="1">Membrane</location>
        <topology evidence="1">Multi-pass membrane protein</topology>
    </subcellularLocation>
</comment>
<reference evidence="8" key="1">
    <citation type="submission" date="2022-11" db="EMBL/GenBank/DDBJ databases">
        <authorList>
            <person name="Petersen C."/>
        </authorList>
    </citation>
    <scope>NUCLEOTIDE SEQUENCE</scope>
    <source>
        <strain evidence="8">IBT 22155</strain>
    </source>
</reference>
<dbReference type="PANTHER" id="PTHR23501:SF199">
    <property type="entry name" value="MFS EFFLUX TRANSPORTER INPD-RELATED"/>
    <property type="match status" value="1"/>
</dbReference>
<feature type="transmembrane region" description="Helical" evidence="6">
    <location>
        <begin position="301"/>
        <end position="324"/>
    </location>
</feature>
<dbReference type="Proteomes" id="UP001149079">
    <property type="component" value="Unassembled WGS sequence"/>
</dbReference>
<dbReference type="PROSITE" id="PS50850">
    <property type="entry name" value="MFS"/>
    <property type="match status" value="1"/>
</dbReference>
<evidence type="ECO:0000259" key="7">
    <source>
        <dbReference type="PROSITE" id="PS50850"/>
    </source>
</evidence>
<dbReference type="InterPro" id="IPR020846">
    <property type="entry name" value="MFS_dom"/>
</dbReference>
<keyword evidence="5 6" id="KW-0472">Membrane</keyword>
<dbReference type="RefSeq" id="XP_056521061.1">
    <property type="nucleotide sequence ID" value="XM_056667465.1"/>
</dbReference>
<dbReference type="AlphaFoldDB" id="A0A9W9L1I2"/>
<evidence type="ECO:0000256" key="4">
    <source>
        <dbReference type="ARBA" id="ARBA00022989"/>
    </source>
</evidence>
<dbReference type="InterPro" id="IPR005829">
    <property type="entry name" value="Sugar_transporter_CS"/>
</dbReference>
<dbReference type="FunFam" id="1.20.1250.20:FF:000196">
    <property type="entry name" value="MFS toxin efflux pump (AflT)"/>
    <property type="match status" value="1"/>
</dbReference>
<feature type="transmembrane region" description="Helical" evidence="6">
    <location>
        <begin position="225"/>
        <end position="247"/>
    </location>
</feature>
<evidence type="ECO:0000256" key="5">
    <source>
        <dbReference type="ARBA" id="ARBA00023136"/>
    </source>
</evidence>
<feature type="transmembrane region" description="Helical" evidence="6">
    <location>
        <begin position="268"/>
        <end position="289"/>
    </location>
</feature>
<feature type="transmembrane region" description="Helical" evidence="6">
    <location>
        <begin position="95"/>
        <end position="115"/>
    </location>
</feature>
<feature type="transmembrane region" description="Helical" evidence="6">
    <location>
        <begin position="55"/>
        <end position="75"/>
    </location>
</feature>
<dbReference type="OrthoDB" id="10021397at2759"/>
<feature type="transmembrane region" description="Helical" evidence="6">
    <location>
        <begin position="122"/>
        <end position="142"/>
    </location>
</feature>
<gene>
    <name evidence="8" type="ORF">N7515_006721</name>
</gene>